<keyword evidence="2" id="KW-1185">Reference proteome</keyword>
<proteinExistence type="predicted"/>
<protein>
    <submittedName>
        <fullName evidence="1">Uncharacterized protein</fullName>
    </submittedName>
</protein>
<organism evidence="1 2">
    <name type="scientific">Streptomyces boetiae</name>
    <dbReference type="NCBI Taxonomy" id="3075541"/>
    <lineage>
        <taxon>Bacteria</taxon>
        <taxon>Bacillati</taxon>
        <taxon>Actinomycetota</taxon>
        <taxon>Actinomycetes</taxon>
        <taxon>Kitasatosporales</taxon>
        <taxon>Streptomycetaceae</taxon>
        <taxon>Streptomyces</taxon>
    </lineage>
</organism>
<sequence>MSQDGLYYLPDGFRRSARGSTEAADAAESTRHYLSRATPNAAGYAGADAFVHAVVSTRDTQVRGVAGAGEGREAMARADVHVAATGEDLDVAAGTVLGRVTVTEVSRRIADGI</sequence>
<comment type="caution">
    <text evidence="1">The sequence shown here is derived from an EMBL/GenBank/DDBJ whole genome shotgun (WGS) entry which is preliminary data.</text>
</comment>
<reference evidence="2" key="1">
    <citation type="submission" date="2023-07" db="EMBL/GenBank/DDBJ databases">
        <title>30 novel species of actinomycetes from the DSMZ collection.</title>
        <authorList>
            <person name="Nouioui I."/>
        </authorList>
    </citation>
    <scope>NUCLEOTIDE SEQUENCE [LARGE SCALE GENOMIC DNA]</scope>
    <source>
        <strain evidence="2">DSM 44917</strain>
    </source>
</reference>
<dbReference type="EMBL" id="JAVREN010000002">
    <property type="protein sequence ID" value="MDT0305676.1"/>
    <property type="molecule type" value="Genomic_DNA"/>
</dbReference>
<evidence type="ECO:0000313" key="1">
    <source>
        <dbReference type="EMBL" id="MDT0305676.1"/>
    </source>
</evidence>
<evidence type="ECO:0000313" key="2">
    <source>
        <dbReference type="Proteomes" id="UP001183388"/>
    </source>
</evidence>
<name>A0ABU2L283_9ACTN</name>
<dbReference type="RefSeq" id="WP_311628588.1">
    <property type="nucleotide sequence ID" value="NZ_JAVREN010000002.1"/>
</dbReference>
<dbReference type="Proteomes" id="UP001183388">
    <property type="component" value="Unassembled WGS sequence"/>
</dbReference>
<gene>
    <name evidence="1" type="ORF">RM780_01690</name>
</gene>
<accession>A0ABU2L283</accession>